<dbReference type="EMBL" id="PKMF04000084">
    <property type="protein sequence ID" value="KAK7851682.1"/>
    <property type="molecule type" value="Genomic_DNA"/>
</dbReference>
<evidence type="ECO:0000313" key="1">
    <source>
        <dbReference type="EMBL" id="KAK7851682.1"/>
    </source>
</evidence>
<dbReference type="PANTHER" id="PTHR48206">
    <property type="entry name" value="CHLOROPLAST SENSOR KINASE, CHLOROPLASTIC"/>
    <property type="match status" value="1"/>
</dbReference>
<keyword evidence="2" id="KW-1185">Reference proteome</keyword>
<evidence type="ECO:0000313" key="2">
    <source>
        <dbReference type="Proteomes" id="UP000237347"/>
    </source>
</evidence>
<comment type="caution">
    <text evidence="1">The sequence shown here is derived from an EMBL/GenBank/DDBJ whole genome shotgun (WGS) entry which is preliminary data.</text>
</comment>
<name>A0AAW0LL97_QUESU</name>
<reference evidence="1 2" key="1">
    <citation type="journal article" date="2018" name="Sci. Data">
        <title>The draft genome sequence of cork oak.</title>
        <authorList>
            <person name="Ramos A.M."/>
            <person name="Usie A."/>
            <person name="Barbosa P."/>
            <person name="Barros P.M."/>
            <person name="Capote T."/>
            <person name="Chaves I."/>
            <person name="Simoes F."/>
            <person name="Abreu I."/>
            <person name="Carrasquinho I."/>
            <person name="Faro C."/>
            <person name="Guimaraes J.B."/>
            <person name="Mendonca D."/>
            <person name="Nobrega F."/>
            <person name="Rodrigues L."/>
            <person name="Saibo N.J.M."/>
            <person name="Varela M.C."/>
            <person name="Egas C."/>
            <person name="Matos J."/>
            <person name="Miguel C.M."/>
            <person name="Oliveira M.M."/>
            <person name="Ricardo C.P."/>
            <person name="Goncalves S."/>
        </authorList>
    </citation>
    <scope>NUCLEOTIDE SEQUENCE [LARGE SCALE GENOMIC DNA]</scope>
    <source>
        <strain evidence="2">cv. HL8</strain>
    </source>
</reference>
<accession>A0AAW0LL97</accession>
<dbReference type="PANTHER" id="PTHR48206:SF1">
    <property type="entry name" value="CHLOROPLAST SENSOR KINASE, CHLOROPLASTIC"/>
    <property type="match status" value="1"/>
</dbReference>
<keyword evidence="1" id="KW-0418">Kinase</keyword>
<protein>
    <submittedName>
        <fullName evidence="1">Chloroplast sensor kinase</fullName>
    </submittedName>
</protein>
<organism evidence="1 2">
    <name type="scientific">Quercus suber</name>
    <name type="common">Cork oak</name>
    <dbReference type="NCBI Taxonomy" id="58331"/>
    <lineage>
        <taxon>Eukaryota</taxon>
        <taxon>Viridiplantae</taxon>
        <taxon>Streptophyta</taxon>
        <taxon>Embryophyta</taxon>
        <taxon>Tracheophyta</taxon>
        <taxon>Spermatophyta</taxon>
        <taxon>Magnoliopsida</taxon>
        <taxon>eudicotyledons</taxon>
        <taxon>Gunneridae</taxon>
        <taxon>Pentapetalae</taxon>
        <taxon>rosids</taxon>
        <taxon>fabids</taxon>
        <taxon>Fagales</taxon>
        <taxon>Fagaceae</taxon>
        <taxon>Quercus</taxon>
    </lineage>
</organism>
<sequence length="179" mass="19700">MQKSSEQLCLNAGARDLEMPLPPLALAPLQHGIRSLQVAVEEPALRQALSNLIEGAMLRTNVGGKVEIVSTGAPADTDAFLTPFGADLFSEDMVGDNMTWNFVAGLAVAREILESLWLCSPCYLSPDHRCCPWSRWNSCRTLVSIFNGLSDLWPLKRCSRIGTVHGKRSFMEQKELIPS</sequence>
<dbReference type="AlphaFoldDB" id="A0AAW0LL97"/>
<dbReference type="Proteomes" id="UP000237347">
    <property type="component" value="Unassembled WGS sequence"/>
</dbReference>
<gene>
    <name evidence="1" type="primary">CSK_0</name>
    <name evidence="1" type="ORF">CFP56_041260</name>
</gene>
<keyword evidence="1" id="KW-0808">Transferase</keyword>
<proteinExistence type="predicted"/>
<dbReference type="GO" id="GO:0016301">
    <property type="term" value="F:kinase activity"/>
    <property type="evidence" value="ECO:0007669"/>
    <property type="project" value="UniProtKB-KW"/>
</dbReference>
<dbReference type="InterPro" id="IPR053334">
    <property type="entry name" value="Chloroplast_Sensor_Kinase"/>
</dbReference>